<keyword evidence="2" id="KW-0812">Transmembrane</keyword>
<feature type="transmembrane region" description="Helical" evidence="2">
    <location>
        <begin position="9"/>
        <end position="31"/>
    </location>
</feature>
<organism evidence="3">
    <name type="scientific">bioreactor metagenome</name>
    <dbReference type="NCBI Taxonomy" id="1076179"/>
    <lineage>
        <taxon>unclassified sequences</taxon>
        <taxon>metagenomes</taxon>
        <taxon>ecological metagenomes</taxon>
    </lineage>
</organism>
<feature type="transmembrane region" description="Helical" evidence="2">
    <location>
        <begin position="37"/>
        <end position="56"/>
    </location>
</feature>
<evidence type="ECO:0000256" key="2">
    <source>
        <dbReference type="SAM" id="Phobius"/>
    </source>
</evidence>
<keyword evidence="2" id="KW-1133">Transmembrane helix</keyword>
<dbReference type="EMBL" id="VSSQ01039351">
    <property type="protein sequence ID" value="MPM92410.1"/>
    <property type="molecule type" value="Genomic_DNA"/>
</dbReference>
<dbReference type="AlphaFoldDB" id="A0A645DSE4"/>
<proteinExistence type="predicted"/>
<evidence type="ECO:0000256" key="1">
    <source>
        <dbReference type="SAM" id="MobiDB-lite"/>
    </source>
</evidence>
<evidence type="ECO:0000313" key="3">
    <source>
        <dbReference type="EMBL" id="MPM92410.1"/>
    </source>
</evidence>
<feature type="region of interest" description="Disordered" evidence="1">
    <location>
        <begin position="64"/>
        <end position="86"/>
    </location>
</feature>
<reference evidence="3" key="1">
    <citation type="submission" date="2019-08" db="EMBL/GenBank/DDBJ databases">
        <authorList>
            <person name="Kucharzyk K."/>
            <person name="Murdoch R.W."/>
            <person name="Higgins S."/>
            <person name="Loffler F."/>
        </authorList>
    </citation>
    <scope>NUCLEOTIDE SEQUENCE</scope>
</reference>
<gene>
    <name evidence="3" type="ORF">SDC9_139545</name>
</gene>
<feature type="compositionally biased region" description="Acidic residues" evidence="1">
    <location>
        <begin position="70"/>
        <end position="86"/>
    </location>
</feature>
<comment type="caution">
    <text evidence="3">The sequence shown here is derived from an EMBL/GenBank/DDBJ whole genome shotgun (WGS) entry which is preliminary data.</text>
</comment>
<sequence>MKRRFLKCVVIGLFIAVLVFTGIMIWLFYLYQSVPNSLVYAFFGFCGGEAFFSSLIKRADVEDSANPASIEDDSDSGNESDSDNGR</sequence>
<name>A0A645DSE4_9ZZZZ</name>
<accession>A0A645DSE4</accession>
<keyword evidence="2" id="KW-0472">Membrane</keyword>
<protein>
    <submittedName>
        <fullName evidence="3">Uncharacterized protein</fullName>
    </submittedName>
</protein>